<dbReference type="Proteomes" id="UP000219336">
    <property type="component" value="Unassembled WGS sequence"/>
</dbReference>
<dbReference type="EMBL" id="OANU01000080">
    <property type="protein sequence ID" value="SNX49891.1"/>
    <property type="molecule type" value="Genomic_DNA"/>
</dbReference>
<evidence type="ECO:0000313" key="1">
    <source>
        <dbReference type="EMBL" id="SNX49891.1"/>
    </source>
</evidence>
<dbReference type="AlphaFoldDB" id="A0A240EN25"/>
<proteinExistence type="predicted"/>
<accession>A0A240EN25</accession>
<keyword evidence="2" id="KW-1185">Reference proteome</keyword>
<name>A0A240EN25_9VIBR</name>
<reference evidence="2" key="1">
    <citation type="submission" date="2016-06" db="EMBL/GenBank/DDBJ databases">
        <authorList>
            <person name="Rodrigo-Torres L."/>
            <person name="Arahal R.D."/>
            <person name="Lucena T."/>
        </authorList>
    </citation>
    <scope>NUCLEOTIDE SEQUENCE [LARGE SCALE GENOMIC DNA]</scope>
    <source>
        <strain evidence="2">CECT8203</strain>
    </source>
</reference>
<dbReference type="RefSeq" id="WP_158296182.1">
    <property type="nucleotide sequence ID" value="NZ_JBHSII010000009.1"/>
</dbReference>
<gene>
    <name evidence="1" type="ORF">VTH8203_03539</name>
</gene>
<organism evidence="1 2">
    <name type="scientific">Vibrio thalassae</name>
    <dbReference type="NCBI Taxonomy" id="1243014"/>
    <lineage>
        <taxon>Bacteria</taxon>
        <taxon>Pseudomonadati</taxon>
        <taxon>Pseudomonadota</taxon>
        <taxon>Gammaproteobacteria</taxon>
        <taxon>Vibrionales</taxon>
        <taxon>Vibrionaceae</taxon>
        <taxon>Vibrio</taxon>
    </lineage>
</organism>
<sequence>MTFNKHYAFSPEEIGEALEVTNESTVEELERIELVKATQEAGGFESQR</sequence>
<protein>
    <submittedName>
        <fullName evidence="1">Uncharacterized protein</fullName>
    </submittedName>
</protein>
<evidence type="ECO:0000313" key="2">
    <source>
        <dbReference type="Proteomes" id="UP000219336"/>
    </source>
</evidence>